<dbReference type="Gene3D" id="1.10.10.10">
    <property type="entry name" value="Winged helix-like DNA-binding domain superfamily/Winged helix DNA-binding domain"/>
    <property type="match status" value="1"/>
</dbReference>
<feature type="domain" description="Response regulatory" evidence="4">
    <location>
        <begin position="2"/>
        <end position="116"/>
    </location>
</feature>
<protein>
    <submittedName>
        <fullName evidence="6">DNA-binding response regulator</fullName>
    </submittedName>
</protein>
<proteinExistence type="predicted"/>
<dbReference type="GO" id="GO:0000976">
    <property type="term" value="F:transcription cis-regulatory region binding"/>
    <property type="evidence" value="ECO:0007669"/>
    <property type="project" value="TreeGrafter"/>
</dbReference>
<dbReference type="InterPro" id="IPR001867">
    <property type="entry name" value="OmpR/PhoB-type_DNA-bd"/>
</dbReference>
<dbReference type="SMART" id="SM00448">
    <property type="entry name" value="REC"/>
    <property type="match status" value="1"/>
</dbReference>
<dbReference type="SMART" id="SM00862">
    <property type="entry name" value="Trans_reg_C"/>
    <property type="match status" value="1"/>
</dbReference>
<dbReference type="EMBL" id="LZTJ01000001">
    <property type="protein sequence ID" value="OBP82079.1"/>
    <property type="molecule type" value="Genomic_DNA"/>
</dbReference>
<dbReference type="GO" id="GO:0032993">
    <property type="term" value="C:protein-DNA complex"/>
    <property type="evidence" value="ECO:0007669"/>
    <property type="project" value="TreeGrafter"/>
</dbReference>
<dbReference type="Gene3D" id="3.40.50.2300">
    <property type="match status" value="1"/>
</dbReference>
<reference evidence="7" key="1">
    <citation type="submission" date="2016-06" db="EMBL/GenBank/DDBJ databases">
        <title>NZP2037 Pacbio-Illumina hybrid assembly.</title>
        <authorList>
            <person name="Ramsay J.P."/>
        </authorList>
    </citation>
    <scope>NUCLEOTIDE SEQUENCE [LARGE SCALE GENOMIC DNA]</scope>
    <source>
        <strain evidence="7">R7ANS::ICEMlSym2042</strain>
    </source>
</reference>
<dbReference type="Proteomes" id="UP000093748">
    <property type="component" value="Unassembled WGS sequence"/>
</dbReference>
<dbReference type="GO" id="GO:0000156">
    <property type="term" value="F:phosphorelay response regulator activity"/>
    <property type="evidence" value="ECO:0007669"/>
    <property type="project" value="TreeGrafter"/>
</dbReference>
<evidence type="ECO:0000256" key="3">
    <source>
        <dbReference type="PROSITE-ProRule" id="PRU01091"/>
    </source>
</evidence>
<dbReference type="PANTHER" id="PTHR48111:SF36">
    <property type="entry name" value="TRANSCRIPTIONAL REGULATORY PROTEIN CUTR"/>
    <property type="match status" value="1"/>
</dbReference>
<dbReference type="InterPro" id="IPR039420">
    <property type="entry name" value="WalR-like"/>
</dbReference>
<evidence type="ECO:0000313" key="6">
    <source>
        <dbReference type="EMBL" id="OBP82079.1"/>
    </source>
</evidence>
<dbReference type="Pfam" id="PF00486">
    <property type="entry name" value="Trans_reg_C"/>
    <property type="match status" value="1"/>
</dbReference>
<evidence type="ECO:0000256" key="2">
    <source>
        <dbReference type="PROSITE-ProRule" id="PRU00169"/>
    </source>
</evidence>
<dbReference type="PROSITE" id="PS50110">
    <property type="entry name" value="RESPONSE_REGULATORY"/>
    <property type="match status" value="1"/>
</dbReference>
<organism evidence="6 7">
    <name type="scientific">Rhizobium loti</name>
    <name type="common">Mesorhizobium loti</name>
    <dbReference type="NCBI Taxonomy" id="381"/>
    <lineage>
        <taxon>Bacteria</taxon>
        <taxon>Pseudomonadati</taxon>
        <taxon>Pseudomonadota</taxon>
        <taxon>Alphaproteobacteria</taxon>
        <taxon>Hyphomicrobiales</taxon>
        <taxon>Phyllobacteriaceae</taxon>
        <taxon>Mesorhizobium</taxon>
    </lineage>
</organism>
<keyword evidence="1 3" id="KW-0238">DNA-binding</keyword>
<dbReference type="CDD" id="cd00383">
    <property type="entry name" value="trans_reg_C"/>
    <property type="match status" value="1"/>
</dbReference>
<dbReference type="OrthoDB" id="9802426at2"/>
<dbReference type="InterPro" id="IPR011006">
    <property type="entry name" value="CheY-like_superfamily"/>
</dbReference>
<dbReference type="AlphaFoldDB" id="A0A1A5IAV9"/>
<feature type="domain" description="OmpR/PhoB-type" evidence="5">
    <location>
        <begin position="124"/>
        <end position="222"/>
    </location>
</feature>
<dbReference type="InterPro" id="IPR036388">
    <property type="entry name" value="WH-like_DNA-bd_sf"/>
</dbReference>
<sequence>MRVLLIEDEPEMASVLKAALERVDIIVDHAATLADAEAMARLGYHHAVVLDRRLPDGDGLSLIPRLRALHLDVPVIALTAMSGLDDRVAGLDAGADDYMVKPFATVELVARLHALHRRSFTSRANQTMVGRLTYDFRHREALIEDQALDLPRRERLVLETLIRRPGRTIMRSALEEAVYALDDEIGSNALDAHISRLRRKLDDVAAGIEIRAIRNLGYLLRAVS</sequence>
<evidence type="ECO:0000259" key="5">
    <source>
        <dbReference type="PROSITE" id="PS51755"/>
    </source>
</evidence>
<dbReference type="SUPFAM" id="SSF52172">
    <property type="entry name" value="CheY-like"/>
    <property type="match status" value="1"/>
</dbReference>
<dbReference type="GO" id="GO:0006355">
    <property type="term" value="P:regulation of DNA-templated transcription"/>
    <property type="evidence" value="ECO:0007669"/>
    <property type="project" value="InterPro"/>
</dbReference>
<keyword evidence="2" id="KW-0597">Phosphoprotein</keyword>
<dbReference type="RefSeq" id="WP_032932958.1">
    <property type="nucleotide sequence ID" value="NZ_LZTH01000023.1"/>
</dbReference>
<evidence type="ECO:0000313" key="7">
    <source>
        <dbReference type="Proteomes" id="UP000093748"/>
    </source>
</evidence>
<dbReference type="GeneID" id="66686506"/>
<gene>
    <name evidence="6" type="ORF">BAE39_00320</name>
</gene>
<feature type="modified residue" description="4-aspartylphosphate" evidence="2">
    <location>
        <position position="51"/>
    </location>
</feature>
<dbReference type="GO" id="GO:0005829">
    <property type="term" value="C:cytosol"/>
    <property type="evidence" value="ECO:0007669"/>
    <property type="project" value="TreeGrafter"/>
</dbReference>
<accession>A0A1A5IAV9</accession>
<dbReference type="PROSITE" id="PS51755">
    <property type="entry name" value="OMPR_PHOB"/>
    <property type="match status" value="1"/>
</dbReference>
<feature type="DNA-binding region" description="OmpR/PhoB-type" evidence="3">
    <location>
        <begin position="124"/>
        <end position="222"/>
    </location>
</feature>
<dbReference type="Gene3D" id="6.10.250.690">
    <property type="match status" value="1"/>
</dbReference>
<evidence type="ECO:0000259" key="4">
    <source>
        <dbReference type="PROSITE" id="PS50110"/>
    </source>
</evidence>
<dbReference type="InterPro" id="IPR001789">
    <property type="entry name" value="Sig_transdc_resp-reg_receiver"/>
</dbReference>
<evidence type="ECO:0000256" key="1">
    <source>
        <dbReference type="ARBA" id="ARBA00023125"/>
    </source>
</evidence>
<dbReference type="PANTHER" id="PTHR48111">
    <property type="entry name" value="REGULATOR OF RPOS"/>
    <property type="match status" value="1"/>
</dbReference>
<name>A0A1A5IAV9_RHILI</name>
<dbReference type="Pfam" id="PF00072">
    <property type="entry name" value="Response_reg"/>
    <property type="match status" value="1"/>
</dbReference>
<comment type="caution">
    <text evidence="6">The sequence shown here is derived from an EMBL/GenBank/DDBJ whole genome shotgun (WGS) entry which is preliminary data.</text>
</comment>